<gene>
    <name evidence="2" type="ORF">AAFC00_004231</name>
</gene>
<evidence type="ECO:0000313" key="3">
    <source>
        <dbReference type="Proteomes" id="UP001562354"/>
    </source>
</evidence>
<feature type="compositionally biased region" description="Basic and acidic residues" evidence="1">
    <location>
        <begin position="101"/>
        <end position="114"/>
    </location>
</feature>
<comment type="caution">
    <text evidence="2">The sequence shown here is derived from an EMBL/GenBank/DDBJ whole genome shotgun (WGS) entry which is preliminary data.</text>
</comment>
<proteinExistence type="predicted"/>
<feature type="region of interest" description="Disordered" evidence="1">
    <location>
        <begin position="26"/>
        <end position="114"/>
    </location>
</feature>
<evidence type="ECO:0000256" key="1">
    <source>
        <dbReference type="SAM" id="MobiDB-lite"/>
    </source>
</evidence>
<feature type="compositionally biased region" description="Polar residues" evidence="1">
    <location>
        <begin position="27"/>
        <end position="43"/>
    </location>
</feature>
<accession>A0ABR3PJ11</accession>
<dbReference type="Proteomes" id="UP001562354">
    <property type="component" value="Unassembled WGS sequence"/>
</dbReference>
<reference evidence="2 3" key="1">
    <citation type="submission" date="2024-07" db="EMBL/GenBank/DDBJ databases">
        <title>Draft sequence of the Neodothiora populina.</title>
        <authorList>
            <person name="Drown D.D."/>
            <person name="Schuette U.S."/>
            <person name="Buechlein A.B."/>
            <person name="Rusch D.R."/>
            <person name="Winton L.W."/>
            <person name="Adams G.A."/>
        </authorList>
    </citation>
    <scope>NUCLEOTIDE SEQUENCE [LARGE SCALE GENOMIC DNA]</scope>
    <source>
        <strain evidence="2 3">CPC 39397</strain>
    </source>
</reference>
<evidence type="ECO:0000313" key="2">
    <source>
        <dbReference type="EMBL" id="KAL1306114.1"/>
    </source>
</evidence>
<sequence length="114" mass="11976">MNSSAILRRTTKSNNNILSFILRSKRMSSTNQSHAVDPVNSSKVPGKVQEKVPAGVEKALPNSVHDTGAGSDKAAQSSGGVSHATGPSKVPQKIQEIAPKGLEDALPEKIHPTK</sequence>
<keyword evidence="3" id="KW-1185">Reference proteome</keyword>
<dbReference type="RefSeq" id="XP_069202387.1">
    <property type="nucleotide sequence ID" value="XM_069343840.1"/>
</dbReference>
<dbReference type="EMBL" id="JBFMKM010000005">
    <property type="protein sequence ID" value="KAL1306114.1"/>
    <property type="molecule type" value="Genomic_DNA"/>
</dbReference>
<protein>
    <submittedName>
        <fullName evidence="2">Uncharacterized protein</fullName>
    </submittedName>
</protein>
<dbReference type="GeneID" id="95977931"/>
<organism evidence="2 3">
    <name type="scientific">Neodothiora populina</name>
    <dbReference type="NCBI Taxonomy" id="2781224"/>
    <lineage>
        <taxon>Eukaryota</taxon>
        <taxon>Fungi</taxon>
        <taxon>Dikarya</taxon>
        <taxon>Ascomycota</taxon>
        <taxon>Pezizomycotina</taxon>
        <taxon>Dothideomycetes</taxon>
        <taxon>Dothideomycetidae</taxon>
        <taxon>Dothideales</taxon>
        <taxon>Dothioraceae</taxon>
        <taxon>Neodothiora</taxon>
    </lineage>
</organism>
<name>A0ABR3PJ11_9PEZI</name>